<name>A0ABS1HP14_9BACT</name>
<accession>A0ABS1HP14</accession>
<evidence type="ECO:0000313" key="1">
    <source>
        <dbReference type="EMBL" id="MBK3519391.1"/>
    </source>
</evidence>
<protein>
    <recommendedName>
        <fullName evidence="3">Outer membrane protein beta-barrel domain-containing protein</fullName>
    </recommendedName>
</protein>
<dbReference type="Proteomes" id="UP000605676">
    <property type="component" value="Unassembled WGS sequence"/>
</dbReference>
<keyword evidence="2" id="KW-1185">Reference proteome</keyword>
<dbReference type="EMBL" id="JAENRR010000066">
    <property type="protein sequence ID" value="MBK3519391.1"/>
    <property type="molecule type" value="Genomic_DNA"/>
</dbReference>
<comment type="caution">
    <text evidence="1">The sequence shown here is derived from an EMBL/GenBank/DDBJ whole genome shotgun (WGS) entry which is preliminary data.</text>
</comment>
<proteinExistence type="predicted"/>
<gene>
    <name evidence="1" type="ORF">JIV24_18735</name>
</gene>
<sequence>MTGSAVMDFFIPFPAPVDFEGETEDMYSVYASLTDNHRIKRYTIGYGLNFSRNTWSLTYHGGSVPATREPATKSDNSIGIIIDGYYQVGKRFHVGLIYRPTLLNVYPDVSFKYEHLISLDFKWKIRLKQ</sequence>
<reference evidence="1 2" key="1">
    <citation type="submission" date="2021-01" db="EMBL/GenBank/DDBJ databases">
        <title>Carboxyliciviraga sp.nov., isolated from coastal sediments.</title>
        <authorList>
            <person name="Lu D."/>
            <person name="Zhang T."/>
        </authorList>
    </citation>
    <scope>NUCLEOTIDE SEQUENCE [LARGE SCALE GENOMIC DNA]</scope>
    <source>
        <strain evidence="1 2">N1Y132</strain>
    </source>
</reference>
<evidence type="ECO:0000313" key="2">
    <source>
        <dbReference type="Proteomes" id="UP000605676"/>
    </source>
</evidence>
<organism evidence="1 2">
    <name type="scientific">Carboxylicivirga marina</name>
    <dbReference type="NCBI Taxonomy" id="2800988"/>
    <lineage>
        <taxon>Bacteria</taxon>
        <taxon>Pseudomonadati</taxon>
        <taxon>Bacteroidota</taxon>
        <taxon>Bacteroidia</taxon>
        <taxon>Marinilabiliales</taxon>
        <taxon>Marinilabiliaceae</taxon>
        <taxon>Carboxylicivirga</taxon>
    </lineage>
</organism>
<evidence type="ECO:0008006" key="3">
    <source>
        <dbReference type="Google" id="ProtNLM"/>
    </source>
</evidence>